<evidence type="ECO:0000313" key="1">
    <source>
        <dbReference type="EMBL" id="MEI2453861.1"/>
    </source>
</evidence>
<reference evidence="1 2" key="1">
    <citation type="submission" date="2024-02" db="EMBL/GenBank/DDBJ databases">
        <title>Lysobacter Genome Sequencing and Mining.</title>
        <authorList>
            <person name="Bierman J."/>
            <person name="Walker M.C."/>
        </authorList>
    </citation>
    <scope>NUCLEOTIDE SEQUENCE [LARGE SCALE GENOMIC DNA]</scope>
    <source>
        <strain evidence="1 2">PB6250</strain>
    </source>
</reference>
<dbReference type="EMBL" id="JBANDL010000002">
    <property type="protein sequence ID" value="MEI2453861.1"/>
    <property type="molecule type" value="Genomic_DNA"/>
</dbReference>
<proteinExistence type="predicted"/>
<protein>
    <submittedName>
        <fullName evidence="1">Uncharacterized protein</fullName>
    </submittedName>
</protein>
<keyword evidence="2" id="KW-1185">Reference proteome</keyword>
<comment type="caution">
    <text evidence="1">The sequence shown here is derived from an EMBL/GenBank/DDBJ whole genome shotgun (WGS) entry which is preliminary data.</text>
</comment>
<evidence type="ECO:0000313" key="2">
    <source>
        <dbReference type="Proteomes" id="UP001387215"/>
    </source>
</evidence>
<name>A0ABU8D0D3_9GAMM</name>
<dbReference type="RefSeq" id="WP_336131089.1">
    <property type="nucleotide sequence ID" value="NZ_JBANDL010000002.1"/>
</dbReference>
<organism evidence="1 2">
    <name type="scientific">Lysobacter firmicutimachus</name>
    <dbReference type="NCBI Taxonomy" id="1792846"/>
    <lineage>
        <taxon>Bacteria</taxon>
        <taxon>Pseudomonadati</taxon>
        <taxon>Pseudomonadota</taxon>
        <taxon>Gammaproteobacteria</taxon>
        <taxon>Lysobacterales</taxon>
        <taxon>Lysobacteraceae</taxon>
        <taxon>Lysobacter</taxon>
    </lineage>
</organism>
<gene>
    <name evidence="1" type="ORF">V2J18_04110</name>
</gene>
<accession>A0ABU8D0D3</accession>
<sequence>MGALTKTATVTVTRGTPAYPAAPAIGFHLYATPSPRSTAFRQKGDFPNRPEHFRQWSQLDASPPDGWYGPIRHMTFVRFPGVRVIGNGYPEPGHDGPIWGVFDVPTTTGVHRETRNYYREGPRGLWIPRDGTYTDPPGCQTGGPCRVVMLSGFPGREAVPGVPEVVTVDTHDGWNAGANSVDRLDGDLRTVFQVDIAAAGAVGFALERPDVGRFDLLSHAFYFDTDPFDGTRRVACMEFGRWMTPPSAYTRDDEFELRRVKGLVAFSINGTGIYDSPNLSTGPVNVGAALYCAEDRVL</sequence>
<dbReference type="Proteomes" id="UP001387215">
    <property type="component" value="Unassembled WGS sequence"/>
</dbReference>